<keyword evidence="6" id="KW-0106">Calcium</keyword>
<proteinExistence type="inferred from homology"/>
<dbReference type="GO" id="GO:0046872">
    <property type="term" value="F:metal ion binding"/>
    <property type="evidence" value="ECO:0007669"/>
    <property type="project" value="UniProtKB-KW"/>
</dbReference>
<organism evidence="9 10">
    <name type="scientific">Candidatus Pantoea deserta</name>
    <dbReference type="NCBI Taxonomy" id="1869313"/>
    <lineage>
        <taxon>Bacteria</taxon>
        <taxon>Pseudomonadati</taxon>
        <taxon>Pseudomonadota</taxon>
        <taxon>Gammaproteobacteria</taxon>
        <taxon>Enterobacterales</taxon>
        <taxon>Erwiniaceae</taxon>
        <taxon>Pantoea</taxon>
    </lineage>
</organism>
<dbReference type="Proteomes" id="UP000281332">
    <property type="component" value="Unassembled WGS sequence"/>
</dbReference>
<dbReference type="Pfam" id="PF07519">
    <property type="entry name" value="Tannase"/>
    <property type="match status" value="1"/>
</dbReference>
<dbReference type="PANTHER" id="PTHR33938">
    <property type="entry name" value="FERULOYL ESTERASE B-RELATED"/>
    <property type="match status" value="1"/>
</dbReference>
<feature type="chain" id="PRO_5018015067" evidence="8">
    <location>
        <begin position="27"/>
        <end position="596"/>
    </location>
</feature>
<comment type="caution">
    <text evidence="9">The sequence shown here is derived from an EMBL/GenBank/DDBJ whole genome shotgun (WGS) entry which is preliminary data.</text>
</comment>
<evidence type="ECO:0000256" key="1">
    <source>
        <dbReference type="ARBA" id="ARBA00006249"/>
    </source>
</evidence>
<feature type="signal peptide" evidence="8">
    <location>
        <begin position="1"/>
        <end position="26"/>
    </location>
</feature>
<keyword evidence="3" id="KW-0479">Metal-binding</keyword>
<evidence type="ECO:0000256" key="8">
    <source>
        <dbReference type="SAM" id="SignalP"/>
    </source>
</evidence>
<evidence type="ECO:0000256" key="5">
    <source>
        <dbReference type="ARBA" id="ARBA00022801"/>
    </source>
</evidence>
<keyword evidence="7" id="KW-1015">Disulfide bond</keyword>
<sequence>MHTYTQCIKFILAFCTLSLFFTLLSAASAAQSLPVVKPVYSCAQLGALSFSKGIDAEVKINDATELKTAQGTFCKISATLSPETGVEVALPQAHWTQRMLQVGCGGLCGNINLSLSNASGCVPAMNGEFVVTATNMGHAGTMMDASWAEDPQKRIDFAYRANHITAQFTKALIKAYYGQPQKYAYFMGCSDGGREALMEAQRYPHDFNGISAGAPAAWFSTQNSFYHGWNVTANLRADGTPVLLQNRLALIHQAAVTHCPTFSGQKDGILQNPYACTFSRSWIKQCEPEQADKSDCLTAEELDVVEKLYRGARGQNGEQYVPTGLPIGSELRWPVPASPTGSSMSEMMALPALQYVLLPGSKQKLSKVGDFEFNSQNFSRIAELAPLYNATNTNLKPFRAAGGKLIVWHGLADDSISPAGTIAYFNGVQKFMGAEKVDSFMRLFLLPGVAHCGNGEGPDQVDLLTALMNWTEHGVAPDKLVAGKTEHDATMPAMPPGPERAKPKGEDASVQFHGMQKPSIPVAEPVSKVLYSRPVFPYPFIAEYNGKGDASNAASYHAVKSEDYKTLILNKPVSNMLGPNNQKNYKVSDGKLTVQQ</sequence>
<dbReference type="PANTHER" id="PTHR33938:SF15">
    <property type="entry name" value="FERULOYL ESTERASE B-RELATED"/>
    <property type="match status" value="1"/>
</dbReference>
<evidence type="ECO:0000256" key="4">
    <source>
        <dbReference type="ARBA" id="ARBA00022729"/>
    </source>
</evidence>
<name>A0A3N4PCA6_9GAMM</name>
<accession>A0A3N4PCA6</accession>
<dbReference type="GO" id="GO:0052689">
    <property type="term" value="F:carboxylic ester hydrolase activity"/>
    <property type="evidence" value="ECO:0007669"/>
    <property type="project" value="UniProtKB-KW"/>
</dbReference>
<keyword evidence="2" id="KW-0719">Serine esterase</keyword>
<keyword evidence="5 9" id="KW-0378">Hydrolase</keyword>
<evidence type="ECO:0000256" key="7">
    <source>
        <dbReference type="ARBA" id="ARBA00023157"/>
    </source>
</evidence>
<dbReference type="InterPro" id="IPR029058">
    <property type="entry name" value="AB_hydrolase_fold"/>
</dbReference>
<keyword evidence="10" id="KW-1185">Reference proteome</keyword>
<gene>
    <name evidence="9" type="ORF">BBB56_10820</name>
</gene>
<protein>
    <submittedName>
        <fullName evidence="9">Tannase/feruloyl esterase family alpha/beta hydrolase</fullName>
    </submittedName>
</protein>
<dbReference type="OrthoDB" id="7197884at2"/>
<dbReference type="AlphaFoldDB" id="A0A3N4PCA6"/>
<dbReference type="SUPFAM" id="SSF53474">
    <property type="entry name" value="alpha/beta-Hydrolases"/>
    <property type="match status" value="1"/>
</dbReference>
<comment type="similarity">
    <text evidence="1">Belongs to the tannase family.</text>
</comment>
<evidence type="ECO:0000313" key="10">
    <source>
        <dbReference type="Proteomes" id="UP000281332"/>
    </source>
</evidence>
<keyword evidence="4 8" id="KW-0732">Signal</keyword>
<evidence type="ECO:0000256" key="6">
    <source>
        <dbReference type="ARBA" id="ARBA00022837"/>
    </source>
</evidence>
<dbReference type="Gene3D" id="3.40.50.1820">
    <property type="entry name" value="alpha/beta hydrolase"/>
    <property type="match status" value="1"/>
</dbReference>
<dbReference type="RefSeq" id="WP_123800954.1">
    <property type="nucleotide sequence ID" value="NZ_RMVG01000006.1"/>
</dbReference>
<reference evidence="9 10" key="1">
    <citation type="submission" date="2018-11" db="EMBL/GenBank/DDBJ databases">
        <title>Whole genome sequencing of Pantoea sp. RIT388.</title>
        <authorList>
            <person name="Gan H.M."/>
            <person name="Hudson A.O."/>
        </authorList>
    </citation>
    <scope>NUCLEOTIDE SEQUENCE [LARGE SCALE GENOMIC DNA]</scope>
    <source>
        <strain evidence="9 10">RIT388</strain>
    </source>
</reference>
<evidence type="ECO:0000313" key="9">
    <source>
        <dbReference type="EMBL" id="RPE01350.1"/>
    </source>
</evidence>
<dbReference type="InterPro" id="IPR011118">
    <property type="entry name" value="Tannase/feruloyl_esterase"/>
</dbReference>
<evidence type="ECO:0000256" key="2">
    <source>
        <dbReference type="ARBA" id="ARBA00022487"/>
    </source>
</evidence>
<dbReference type="EMBL" id="RMVG01000006">
    <property type="protein sequence ID" value="RPE01350.1"/>
    <property type="molecule type" value="Genomic_DNA"/>
</dbReference>
<evidence type="ECO:0000256" key="3">
    <source>
        <dbReference type="ARBA" id="ARBA00022723"/>
    </source>
</evidence>